<dbReference type="RefSeq" id="XP_070918092.1">
    <property type="nucleotide sequence ID" value="XM_071061991.1"/>
</dbReference>
<comment type="caution">
    <text evidence="2">The sequence shown here is derived from an EMBL/GenBank/DDBJ whole genome shotgun (WGS) entry which is preliminary data.</text>
</comment>
<name>A0ABQ0GF30_9PEZI</name>
<gene>
    <name evidence="2" type="ORF">MFIFM68171_06571</name>
</gene>
<organism evidence="2 3">
    <name type="scientific">Madurella fahalii</name>
    <dbReference type="NCBI Taxonomy" id="1157608"/>
    <lineage>
        <taxon>Eukaryota</taxon>
        <taxon>Fungi</taxon>
        <taxon>Dikarya</taxon>
        <taxon>Ascomycota</taxon>
        <taxon>Pezizomycotina</taxon>
        <taxon>Sordariomycetes</taxon>
        <taxon>Sordariomycetidae</taxon>
        <taxon>Sordariales</taxon>
        <taxon>Sordariales incertae sedis</taxon>
        <taxon>Madurella</taxon>
    </lineage>
</organism>
<protein>
    <submittedName>
        <fullName evidence="2">Uncharacterized protein</fullName>
    </submittedName>
</protein>
<keyword evidence="1" id="KW-1133">Transmembrane helix</keyword>
<feature type="transmembrane region" description="Helical" evidence="1">
    <location>
        <begin position="15"/>
        <end position="35"/>
    </location>
</feature>
<keyword evidence="1" id="KW-0472">Membrane</keyword>
<evidence type="ECO:0000256" key="1">
    <source>
        <dbReference type="SAM" id="Phobius"/>
    </source>
</evidence>
<keyword evidence="3" id="KW-1185">Reference proteome</keyword>
<proteinExistence type="predicted"/>
<dbReference type="GeneID" id="98177314"/>
<dbReference type="Proteomes" id="UP001628179">
    <property type="component" value="Unassembled WGS sequence"/>
</dbReference>
<dbReference type="EMBL" id="BAAFSV010000003">
    <property type="protein sequence ID" value="GAB1316361.1"/>
    <property type="molecule type" value="Genomic_DNA"/>
</dbReference>
<evidence type="ECO:0000313" key="2">
    <source>
        <dbReference type="EMBL" id="GAB1316361.1"/>
    </source>
</evidence>
<evidence type="ECO:0000313" key="3">
    <source>
        <dbReference type="Proteomes" id="UP001628179"/>
    </source>
</evidence>
<accession>A0ABQ0GF30</accession>
<reference evidence="2 3" key="1">
    <citation type="submission" date="2024-09" db="EMBL/GenBank/DDBJ databases">
        <title>Itraconazole resistance in Madurella fahalii resulting from another homologue of gene encoding cytochrome P450 14-alpha sterol demethylase (CYP51).</title>
        <authorList>
            <person name="Yoshioka I."/>
            <person name="Fahal A.H."/>
            <person name="Kaneko S."/>
            <person name="Yaguchi T."/>
        </authorList>
    </citation>
    <scope>NUCLEOTIDE SEQUENCE [LARGE SCALE GENOMIC DNA]</scope>
    <source>
        <strain evidence="2 3">IFM 68171</strain>
    </source>
</reference>
<keyword evidence="1" id="KW-0812">Transmembrane</keyword>
<sequence length="85" mass="9547">MEFVIQPTAIPSKNYIAAMVTLNAVTGSLVTLRLGTNWSHYKKLFADDSFNSTPKDMEITFITSVGHNPTLRYVKFELLTGRLHS</sequence>